<sequence>MLKKDRSIWRMRLETLAAIACFSYLVINTYLLKQKDFVVGGIIYLVLAAYYIWLFSVREMYWQRLFQLRLDAAVHREQYLAHEQPTPSVTALSLPIKITLRPGKRLWILLAVLCGLPLLILTILAIFFSISGQLANVLSSFRWIGIILLVLVLYFLSDASNEFCPTISVNEQGMAVHYLLRRTFLPWSDARLFAYYDTYTNPLAKQRFRVYELSGEHAFIHWSWRMFFSYWWEVRVNGQGIASDKRAEFVEHFSQVVMGYTHLSLCELVVPTQKKHAWSMIC</sequence>
<feature type="transmembrane region" description="Helical" evidence="1">
    <location>
        <begin position="37"/>
        <end position="57"/>
    </location>
</feature>
<comment type="caution">
    <text evidence="2">The sequence shown here is derived from an EMBL/GenBank/DDBJ whole genome shotgun (WGS) entry which is preliminary data.</text>
</comment>
<proteinExistence type="predicted"/>
<evidence type="ECO:0000256" key="1">
    <source>
        <dbReference type="SAM" id="Phobius"/>
    </source>
</evidence>
<dbReference type="AlphaFoldDB" id="A0A402BHR1"/>
<gene>
    <name evidence="2" type="ORF">KDA_63530</name>
</gene>
<keyword evidence="1" id="KW-0812">Transmembrane</keyword>
<dbReference type="EMBL" id="BIFT01000002">
    <property type="protein sequence ID" value="GCE30869.1"/>
    <property type="molecule type" value="Genomic_DNA"/>
</dbReference>
<keyword evidence="1" id="KW-1133">Transmembrane helix</keyword>
<name>A0A402BHR1_9CHLR</name>
<keyword evidence="1" id="KW-0472">Membrane</keyword>
<protein>
    <submittedName>
        <fullName evidence="2">Uncharacterized protein</fullName>
    </submittedName>
</protein>
<feature type="transmembrane region" description="Helical" evidence="1">
    <location>
        <begin position="12"/>
        <end position="31"/>
    </location>
</feature>
<feature type="transmembrane region" description="Helical" evidence="1">
    <location>
        <begin position="106"/>
        <end position="128"/>
    </location>
</feature>
<evidence type="ECO:0000313" key="3">
    <source>
        <dbReference type="Proteomes" id="UP000287171"/>
    </source>
</evidence>
<feature type="transmembrane region" description="Helical" evidence="1">
    <location>
        <begin position="140"/>
        <end position="157"/>
    </location>
</feature>
<evidence type="ECO:0000313" key="2">
    <source>
        <dbReference type="EMBL" id="GCE30869.1"/>
    </source>
</evidence>
<accession>A0A402BHR1</accession>
<dbReference type="Proteomes" id="UP000287171">
    <property type="component" value="Unassembled WGS sequence"/>
</dbReference>
<keyword evidence="3" id="KW-1185">Reference proteome</keyword>
<reference evidence="3" key="1">
    <citation type="submission" date="2018-12" db="EMBL/GenBank/DDBJ databases">
        <title>Tengunoibacter tsumagoiensis gen. nov., sp. nov., Dictyobacter kobayashii sp. nov., D. alpinus sp. nov., and D. joshuensis sp. nov. and description of Dictyobacteraceae fam. nov. within the order Ktedonobacterales isolated from Tengu-no-mugimeshi.</title>
        <authorList>
            <person name="Wang C.M."/>
            <person name="Zheng Y."/>
            <person name="Sakai Y."/>
            <person name="Toyoda A."/>
            <person name="Minakuchi Y."/>
            <person name="Abe K."/>
            <person name="Yokota A."/>
            <person name="Yabe S."/>
        </authorList>
    </citation>
    <scope>NUCLEOTIDE SEQUENCE [LARGE SCALE GENOMIC DNA]</scope>
    <source>
        <strain evidence="3">Uno16</strain>
    </source>
</reference>
<organism evidence="2 3">
    <name type="scientific">Dictyobacter alpinus</name>
    <dbReference type="NCBI Taxonomy" id="2014873"/>
    <lineage>
        <taxon>Bacteria</taxon>
        <taxon>Bacillati</taxon>
        <taxon>Chloroflexota</taxon>
        <taxon>Ktedonobacteria</taxon>
        <taxon>Ktedonobacterales</taxon>
        <taxon>Dictyobacteraceae</taxon>
        <taxon>Dictyobacter</taxon>
    </lineage>
</organism>